<dbReference type="Proteomes" id="UP000004846">
    <property type="component" value="Unassembled WGS sequence"/>
</dbReference>
<organism evidence="1 2">
    <name type="scientific">Enterococcus faecalis TX4248</name>
    <dbReference type="NCBI Taxonomy" id="749495"/>
    <lineage>
        <taxon>Bacteria</taxon>
        <taxon>Bacillati</taxon>
        <taxon>Bacillota</taxon>
        <taxon>Bacilli</taxon>
        <taxon>Lactobacillales</taxon>
        <taxon>Enterococcaceae</taxon>
        <taxon>Enterococcus</taxon>
    </lineage>
</organism>
<evidence type="ECO:0000313" key="2">
    <source>
        <dbReference type="Proteomes" id="UP000004846"/>
    </source>
</evidence>
<proteinExistence type="predicted"/>
<dbReference type="HOGENOM" id="CLU_3289062_0_0_9"/>
<dbReference type="EMBL" id="AEBR01000086">
    <property type="protein sequence ID" value="EFM81940.1"/>
    <property type="molecule type" value="Genomic_DNA"/>
</dbReference>
<sequence>MAERLLLFLISNYQLSTTLYPVKTSYDVFHFKHFCGLVYA</sequence>
<reference evidence="1 2" key="1">
    <citation type="submission" date="2010-07" db="EMBL/GenBank/DDBJ databases">
        <authorList>
            <person name="Sid Ahmed O."/>
        </authorList>
    </citation>
    <scope>NUCLEOTIDE SEQUENCE [LARGE SCALE GENOMIC DNA]</scope>
    <source>
        <strain evidence="1 2">TX4248</strain>
    </source>
</reference>
<evidence type="ECO:0000313" key="1">
    <source>
        <dbReference type="EMBL" id="EFM81940.1"/>
    </source>
</evidence>
<gene>
    <name evidence="1" type="ORF">HMPREF9498_02447</name>
</gene>
<accession>A0A125W3I2</accession>
<protein>
    <submittedName>
        <fullName evidence="1">Uncharacterized protein</fullName>
    </submittedName>
</protein>
<dbReference type="AlphaFoldDB" id="A0A125W3I2"/>
<comment type="caution">
    <text evidence="1">The sequence shown here is derived from an EMBL/GenBank/DDBJ whole genome shotgun (WGS) entry which is preliminary data.</text>
</comment>
<name>A0A125W3I2_ENTFL</name>